<evidence type="ECO:0000256" key="11">
    <source>
        <dbReference type="ARBA" id="ARBA00030964"/>
    </source>
</evidence>
<dbReference type="InterPro" id="IPR020901">
    <property type="entry name" value="Prtase_inh_Kunz-CS"/>
</dbReference>
<feature type="domain" description="Spondin" evidence="16">
    <location>
        <begin position="209"/>
        <end position="399"/>
    </location>
</feature>
<dbReference type="Pfam" id="PF02014">
    <property type="entry name" value="Reeler"/>
    <property type="match status" value="1"/>
</dbReference>
<keyword evidence="10" id="KW-0325">Glycoprotein</keyword>
<evidence type="ECO:0000256" key="5">
    <source>
        <dbReference type="ARBA" id="ARBA00022723"/>
    </source>
</evidence>
<evidence type="ECO:0000256" key="7">
    <source>
        <dbReference type="ARBA" id="ARBA00022737"/>
    </source>
</evidence>
<evidence type="ECO:0000256" key="10">
    <source>
        <dbReference type="ARBA" id="ARBA00023180"/>
    </source>
</evidence>
<dbReference type="SMART" id="SM00209">
    <property type="entry name" value="TSP1"/>
    <property type="match status" value="6"/>
</dbReference>
<keyword evidence="8" id="KW-0130">Cell adhesion</keyword>
<accession>A0ABM1ERH2</accession>
<feature type="chain" id="PRO_5045628858" description="Spondin-1" evidence="13">
    <location>
        <begin position="30"/>
        <end position="914"/>
    </location>
</feature>
<dbReference type="PROSITE" id="PS51019">
    <property type="entry name" value="REELIN"/>
    <property type="match status" value="1"/>
</dbReference>
<proteinExistence type="predicted"/>
<feature type="signal peptide" evidence="13">
    <location>
        <begin position="1"/>
        <end position="29"/>
    </location>
</feature>
<dbReference type="PROSITE" id="PS00280">
    <property type="entry name" value="BPTI_KUNITZ_1"/>
    <property type="match status" value="1"/>
</dbReference>
<keyword evidence="9" id="KW-1015">Disulfide bond</keyword>
<dbReference type="PROSITE" id="PS50092">
    <property type="entry name" value="TSP1"/>
    <property type="match status" value="6"/>
</dbReference>
<dbReference type="InterPro" id="IPR000884">
    <property type="entry name" value="TSP1_rpt"/>
</dbReference>
<keyword evidence="17" id="KW-1185">Reference proteome</keyword>
<evidence type="ECO:0000313" key="17">
    <source>
        <dbReference type="Proteomes" id="UP000695022"/>
    </source>
</evidence>
<dbReference type="InterPro" id="IPR009465">
    <property type="entry name" value="Spondin_N"/>
</dbReference>
<dbReference type="Gene3D" id="2.20.100.10">
    <property type="entry name" value="Thrombospondin type-1 (TSP1) repeat"/>
    <property type="match status" value="6"/>
</dbReference>
<dbReference type="PROSITE" id="PS51020">
    <property type="entry name" value="SPONDIN"/>
    <property type="match status" value="1"/>
</dbReference>
<evidence type="ECO:0000256" key="1">
    <source>
        <dbReference type="ARBA" id="ARBA00004498"/>
    </source>
</evidence>
<gene>
    <name evidence="18" type="primary">LOC106814922</name>
</gene>
<evidence type="ECO:0000259" key="15">
    <source>
        <dbReference type="PROSITE" id="PS51019"/>
    </source>
</evidence>
<dbReference type="InterPro" id="IPR044004">
    <property type="entry name" value="TSP1_spondin_dom"/>
</dbReference>
<evidence type="ECO:0000256" key="2">
    <source>
        <dbReference type="ARBA" id="ARBA00019594"/>
    </source>
</evidence>
<dbReference type="Pfam" id="PF06468">
    <property type="entry name" value="Spond_N"/>
    <property type="match status" value="1"/>
</dbReference>
<feature type="domain" description="BPTI/Kunitz inhibitor" evidence="14">
    <location>
        <begin position="705"/>
        <end position="755"/>
    </location>
</feature>
<keyword evidence="6 13" id="KW-0732">Signal</keyword>
<feature type="region of interest" description="Disordered" evidence="12">
    <location>
        <begin position="179"/>
        <end position="206"/>
    </location>
</feature>
<keyword evidence="4" id="KW-0272">Extracellular matrix</keyword>
<evidence type="ECO:0000259" key="14">
    <source>
        <dbReference type="PROSITE" id="PS50279"/>
    </source>
</evidence>
<dbReference type="InterPro" id="IPR036880">
    <property type="entry name" value="Kunitz_BPTI_sf"/>
</dbReference>
<dbReference type="Proteomes" id="UP000695022">
    <property type="component" value="Unplaced"/>
</dbReference>
<dbReference type="CDD" id="cd00109">
    <property type="entry name" value="Kunitz-type"/>
    <property type="match status" value="1"/>
</dbReference>
<protein>
    <recommendedName>
        <fullName evidence="2">Spondin-1</fullName>
    </recommendedName>
    <alternativeName>
        <fullName evidence="11">F-spondin</fullName>
    </alternativeName>
</protein>
<dbReference type="Gene3D" id="4.10.410.10">
    <property type="entry name" value="Pancreatic trypsin inhibitor Kunitz domain"/>
    <property type="match status" value="1"/>
</dbReference>
<dbReference type="Gene3D" id="2.60.40.2130">
    <property type="entry name" value="F-spondin domain"/>
    <property type="match status" value="1"/>
</dbReference>
<evidence type="ECO:0000256" key="6">
    <source>
        <dbReference type="ARBA" id="ARBA00022729"/>
    </source>
</evidence>
<dbReference type="PRINTS" id="PR00759">
    <property type="entry name" value="BASICPTASE"/>
</dbReference>
<dbReference type="Pfam" id="PF00090">
    <property type="entry name" value="TSP_1"/>
    <property type="match status" value="5"/>
</dbReference>
<organism evidence="17 18">
    <name type="scientific">Priapulus caudatus</name>
    <name type="common">Priapulid worm</name>
    <dbReference type="NCBI Taxonomy" id="37621"/>
    <lineage>
        <taxon>Eukaryota</taxon>
        <taxon>Metazoa</taxon>
        <taxon>Ecdysozoa</taxon>
        <taxon>Scalidophora</taxon>
        <taxon>Priapulida</taxon>
        <taxon>Priapulimorpha</taxon>
        <taxon>Priapulimorphida</taxon>
        <taxon>Priapulidae</taxon>
        <taxon>Priapulus</taxon>
    </lineage>
</organism>
<feature type="region of interest" description="Disordered" evidence="12">
    <location>
        <begin position="759"/>
        <end position="783"/>
    </location>
</feature>
<evidence type="ECO:0000313" key="18">
    <source>
        <dbReference type="RefSeq" id="XP_014674793.1"/>
    </source>
</evidence>
<dbReference type="SMART" id="SM00131">
    <property type="entry name" value="KU"/>
    <property type="match status" value="1"/>
</dbReference>
<feature type="compositionally biased region" description="Polar residues" evidence="12">
    <location>
        <begin position="759"/>
        <end position="773"/>
    </location>
</feature>
<evidence type="ECO:0000256" key="13">
    <source>
        <dbReference type="SAM" id="SignalP"/>
    </source>
</evidence>
<evidence type="ECO:0000259" key="16">
    <source>
        <dbReference type="PROSITE" id="PS51020"/>
    </source>
</evidence>
<evidence type="ECO:0000256" key="8">
    <source>
        <dbReference type="ARBA" id="ARBA00022889"/>
    </source>
</evidence>
<keyword evidence="3" id="KW-0964">Secreted</keyword>
<dbReference type="Pfam" id="PF00014">
    <property type="entry name" value="Kunitz_BPTI"/>
    <property type="match status" value="1"/>
</dbReference>
<dbReference type="InterPro" id="IPR042307">
    <property type="entry name" value="Reeler_sf"/>
</dbReference>
<keyword evidence="7" id="KW-0677">Repeat</keyword>
<dbReference type="InterPro" id="IPR036383">
    <property type="entry name" value="TSP1_rpt_sf"/>
</dbReference>
<dbReference type="InterPro" id="IPR002861">
    <property type="entry name" value="Reeler_dom"/>
</dbReference>
<dbReference type="SUPFAM" id="SSF57362">
    <property type="entry name" value="BPTI-like"/>
    <property type="match status" value="1"/>
</dbReference>
<dbReference type="InterPro" id="IPR002223">
    <property type="entry name" value="Kunitz_BPTI"/>
</dbReference>
<dbReference type="Gene3D" id="2.60.40.4060">
    <property type="entry name" value="Reeler domain"/>
    <property type="match status" value="1"/>
</dbReference>
<sequence>MSASTPTCVAAVVVVAAVTLLTCVGDVAAQRESKLACMPSSVAQGVARTSGDNEFRIRFHGNPSPGTYTPVQPLTIVLTGPRTPQGAHQFTAFALAATFKMAPSKAAGQFQLLDDSNSKHSKLCQEAVVNRNNNAKTDVRVIWNPPLEGGGCVMFRALVAVNHNEYYEDEGGLTTMLCEEGTPPPPGEQPNAETNGRRQTTGTAHGDAASEECCACDEAKYEITFEGIWSRNTHPKDFPDNEWLIHWSNIIGATHSSHYTMWEIGGYASDGAKQIAEFGVTSDLEAELKSESNNIRTIVKARGLWYPTFVGKSYATARTDRRHHLLSMLSMLGPSPDWTVGVSALDLCLPNCSWVENKVVNLRPIDMGTDSGTSYMSVNQPTIPQEPIYGITSAHPNNPSSPFWSESGEEIPPLAKLTIERKRLYERPCDVVYVFEDDDDDGDDGGVDVGMMKPKGTLPPVSDKCAVTPWSDWSYCSVTCGKGMATRQRAYYKPDMARVCNKELMEKTACMTDLNCENMPSPKCAVTHWSDWTPCSATCGQAMQVRARQYEDDVGAGMMGCEVNLLERQTCNEGTSCDADACATTEWTAWSECSETCGKGMSFRGRMYVNKELGMKMCEETLMEKELCMGEFPSCDIDPMKCKITQWSYWSPCSVTCGEGVTLRTRTYFNPEFEQMCELEMMQKDGCVADQAACVMDLSQADEVCNMPRDPGPCRGFFARWHYDPEERRCGRFWYGGCRGNSNNFETYEECQQMCEMTQNGNRETRPGESSNSQRRKVTSTAVPAAIRQSTITPQQPLEEVDQDCVWIWLEWSPCSATCGRGSRSRQRMIKLQASGNGRSCPTKLVQTRKCRQQRCPIDCKMTEWSEWSRCTKSCGQHGITRRTRTELRQPRRGGAACGASVERIYCMDMPECP</sequence>
<dbReference type="GeneID" id="106814922"/>
<evidence type="ECO:0000256" key="4">
    <source>
        <dbReference type="ARBA" id="ARBA00022530"/>
    </source>
</evidence>
<dbReference type="InterPro" id="IPR038678">
    <property type="entry name" value="Spondin_N_sf"/>
</dbReference>
<dbReference type="NCBIfam" id="NF038123">
    <property type="entry name" value="NF038123_dom"/>
    <property type="match status" value="1"/>
</dbReference>
<evidence type="ECO:0000256" key="12">
    <source>
        <dbReference type="SAM" id="MobiDB-lite"/>
    </source>
</evidence>
<dbReference type="PROSITE" id="PS50279">
    <property type="entry name" value="BPTI_KUNITZ_2"/>
    <property type="match status" value="1"/>
</dbReference>
<dbReference type="RefSeq" id="XP_014674793.1">
    <property type="nucleotide sequence ID" value="XM_014819307.1"/>
</dbReference>
<evidence type="ECO:0000256" key="9">
    <source>
        <dbReference type="ARBA" id="ARBA00023157"/>
    </source>
</evidence>
<feature type="domain" description="Reelin" evidence="15">
    <location>
        <begin position="20"/>
        <end position="190"/>
    </location>
</feature>
<dbReference type="CDD" id="cd08544">
    <property type="entry name" value="Reeler"/>
    <property type="match status" value="1"/>
</dbReference>
<dbReference type="PANTHER" id="PTHR11311">
    <property type="entry name" value="SPONDIN"/>
    <property type="match status" value="1"/>
</dbReference>
<comment type="subcellular location">
    <subcellularLocation>
        <location evidence="1">Secreted</location>
        <location evidence="1">Extracellular space</location>
        <location evidence="1">Extracellular matrix</location>
    </subcellularLocation>
</comment>
<feature type="compositionally biased region" description="Polar residues" evidence="12">
    <location>
        <begin position="191"/>
        <end position="203"/>
    </location>
</feature>
<name>A0ABM1ERH2_PRICU</name>
<dbReference type="Pfam" id="PF19028">
    <property type="entry name" value="TSP1_spondin"/>
    <property type="match status" value="1"/>
</dbReference>
<evidence type="ECO:0000256" key="3">
    <source>
        <dbReference type="ARBA" id="ARBA00022525"/>
    </source>
</evidence>
<dbReference type="PANTHER" id="PTHR11311:SF16">
    <property type="entry name" value="SPONDIN-1"/>
    <property type="match status" value="1"/>
</dbReference>
<keyword evidence="5" id="KW-0479">Metal-binding</keyword>
<dbReference type="InterPro" id="IPR051418">
    <property type="entry name" value="Spondin/Thrombospondin_T1"/>
</dbReference>
<dbReference type="SUPFAM" id="SSF82895">
    <property type="entry name" value="TSP-1 type 1 repeat"/>
    <property type="match status" value="6"/>
</dbReference>
<reference evidence="18" key="1">
    <citation type="submission" date="2025-08" db="UniProtKB">
        <authorList>
            <consortium name="RefSeq"/>
        </authorList>
    </citation>
    <scope>IDENTIFICATION</scope>
</reference>